<comment type="caution">
    <text evidence="16">The sequence shown here is derived from an EMBL/GenBank/DDBJ whole genome shotgun (WGS) entry which is preliminary data.</text>
</comment>
<keyword evidence="9 10" id="KW-0486">Methionine biosynthesis</keyword>
<dbReference type="GO" id="GO:0008270">
    <property type="term" value="F:zinc ion binding"/>
    <property type="evidence" value="ECO:0007669"/>
    <property type="project" value="InterPro"/>
</dbReference>
<comment type="similarity">
    <text evidence="3 10">Belongs to the vitamin-B12 independent methionine synthase family.</text>
</comment>
<dbReference type="InterPro" id="IPR002629">
    <property type="entry name" value="Met_Synth_C/arc"/>
</dbReference>
<feature type="binding site" evidence="12">
    <location>
        <position position="670"/>
    </location>
    <ligand>
        <name>Zn(2+)</name>
        <dbReference type="ChEBI" id="CHEBI:29105"/>
        <label>1</label>
        <note>catalytic</note>
    </ligand>
</feature>
<keyword evidence="6 10" id="KW-0808">Transferase</keyword>
<feature type="binding site" evidence="10">
    <location>
        <begin position="16"/>
        <end position="19"/>
    </location>
    <ligand>
        <name>5-methyltetrahydropteroyltri-L-glutamate</name>
        <dbReference type="ChEBI" id="CHEBI:58207"/>
    </ligand>
</feature>
<feature type="binding site" evidence="10">
    <location>
        <position position="610"/>
    </location>
    <ligand>
        <name>5-methyltetrahydropteroyltri-L-glutamate</name>
        <dbReference type="ChEBI" id="CHEBI:58207"/>
    </ligand>
</feature>
<evidence type="ECO:0000256" key="8">
    <source>
        <dbReference type="ARBA" id="ARBA00022833"/>
    </source>
</evidence>
<evidence type="ECO:0000256" key="3">
    <source>
        <dbReference type="ARBA" id="ARBA00009553"/>
    </source>
</evidence>
<comment type="cofactor">
    <cofactor evidence="10">
        <name>Zn(2+)</name>
        <dbReference type="ChEBI" id="CHEBI:29105"/>
    </cofactor>
    <text evidence="10">Binds 1 zinc ion per subunit.</text>
</comment>
<gene>
    <name evidence="10" type="primary">metE</name>
    <name evidence="16" type="ORF">SA87_08860</name>
</gene>
<feature type="binding site" evidence="12">
    <location>
        <position position="646"/>
    </location>
    <ligand>
        <name>Zn(2+)</name>
        <dbReference type="ChEBI" id="CHEBI:29105"/>
        <label>1</label>
        <note>catalytic</note>
    </ligand>
</feature>
<feature type="domain" description="Cobalamin-independent methionine synthase MetE C-terminal/archaeal" evidence="14">
    <location>
        <begin position="431"/>
        <end position="753"/>
    </location>
</feature>
<dbReference type="CDD" id="cd03312">
    <property type="entry name" value="CIMS_N_terminal_like"/>
    <property type="match status" value="1"/>
</dbReference>
<feature type="binding site" evidence="10">
    <location>
        <position position="489"/>
    </location>
    <ligand>
        <name>L-homocysteine</name>
        <dbReference type="ChEBI" id="CHEBI:58199"/>
    </ligand>
</feature>
<comment type="caution">
    <text evidence="10">Lacks conserved residue(s) required for the propagation of feature annotation.</text>
</comment>
<feature type="binding site" evidence="11">
    <location>
        <position position="121"/>
    </location>
    <ligand>
        <name>5-methyltetrahydropteroyltri-L-glutamate</name>
        <dbReference type="ChEBI" id="CHEBI:58207"/>
    </ligand>
</feature>
<feature type="binding site" evidence="10 11">
    <location>
        <position position="604"/>
    </location>
    <ligand>
        <name>L-homocysteine</name>
        <dbReference type="ChEBI" id="CHEBI:58199"/>
    </ligand>
</feature>
<dbReference type="InterPro" id="IPR013215">
    <property type="entry name" value="Cbl-indep_Met_Synth_N"/>
</dbReference>
<feature type="binding site" evidence="10">
    <location>
        <position position="116"/>
    </location>
    <ligand>
        <name>5-methyltetrahydropteroyltri-L-glutamate</name>
        <dbReference type="ChEBI" id="CHEBI:58207"/>
    </ligand>
</feature>
<feature type="binding site" evidence="10 11">
    <location>
        <position position="489"/>
    </location>
    <ligand>
        <name>L-methionine</name>
        <dbReference type="ChEBI" id="CHEBI:57844"/>
    </ligand>
</feature>
<evidence type="ECO:0000256" key="10">
    <source>
        <dbReference type="HAMAP-Rule" id="MF_00172"/>
    </source>
</evidence>
<dbReference type="EC" id="2.1.1.14" evidence="10"/>
<feature type="binding site" evidence="10 11">
    <location>
        <position position="604"/>
    </location>
    <ligand>
        <name>L-methionine</name>
        <dbReference type="ChEBI" id="CHEBI:57844"/>
    </ligand>
</feature>
<evidence type="ECO:0000259" key="15">
    <source>
        <dbReference type="Pfam" id="PF08267"/>
    </source>
</evidence>
<keyword evidence="17" id="KW-1185">Reference proteome</keyword>
<evidence type="ECO:0000256" key="5">
    <source>
        <dbReference type="ARBA" id="ARBA00022605"/>
    </source>
</evidence>
<dbReference type="Pfam" id="PF08267">
    <property type="entry name" value="Meth_synt_1"/>
    <property type="match status" value="1"/>
</dbReference>
<dbReference type="STRING" id="1484.SA87_08860"/>
<dbReference type="AlphaFoldDB" id="A0A132NAM8"/>
<keyword evidence="4 10" id="KW-0489">Methyltransferase</keyword>
<evidence type="ECO:0000256" key="12">
    <source>
        <dbReference type="PIRSR" id="PIRSR000382-2"/>
    </source>
</evidence>
<evidence type="ECO:0000313" key="16">
    <source>
        <dbReference type="EMBL" id="OAR04635.1"/>
    </source>
</evidence>
<dbReference type="CDD" id="cd03311">
    <property type="entry name" value="CIMS_C_terminal_like"/>
    <property type="match status" value="1"/>
</dbReference>
<feature type="binding site" evidence="10">
    <location>
        <position position="670"/>
    </location>
    <ligand>
        <name>Zn(2+)</name>
        <dbReference type="ChEBI" id="CHEBI:29105"/>
        <note>catalytic</note>
    </ligand>
</feature>
<keyword evidence="10" id="KW-0677">Repeat</keyword>
<dbReference type="NCBIfam" id="TIGR01371">
    <property type="entry name" value="met_syn_B12ind"/>
    <property type="match status" value="1"/>
</dbReference>
<keyword evidence="7 10" id="KW-0479">Metal-binding</keyword>
<feature type="binding site" evidence="10 11">
    <location>
        <begin position="436"/>
        <end position="438"/>
    </location>
    <ligand>
        <name>L-methionine</name>
        <dbReference type="ChEBI" id="CHEBI:57844"/>
    </ligand>
</feature>
<feature type="binding site" evidence="10 11">
    <location>
        <position position="566"/>
    </location>
    <ligand>
        <name>5-methyltetrahydropteroyltri-L-glutamate</name>
        <dbReference type="ChEBI" id="CHEBI:58207"/>
    </ligand>
</feature>
<evidence type="ECO:0000256" key="7">
    <source>
        <dbReference type="ARBA" id="ARBA00022723"/>
    </source>
</evidence>
<dbReference type="GO" id="GO:0032259">
    <property type="term" value="P:methylation"/>
    <property type="evidence" value="ECO:0007669"/>
    <property type="project" value="UniProtKB-KW"/>
</dbReference>
<feature type="binding site" evidence="10">
    <location>
        <position position="646"/>
    </location>
    <ligand>
        <name>Zn(2+)</name>
        <dbReference type="ChEBI" id="CHEBI:29105"/>
        <note>catalytic</note>
    </ligand>
</feature>
<evidence type="ECO:0000256" key="11">
    <source>
        <dbReference type="PIRSR" id="PIRSR000382-1"/>
    </source>
</evidence>
<evidence type="ECO:0000256" key="6">
    <source>
        <dbReference type="ARBA" id="ARBA00022679"/>
    </source>
</evidence>
<evidence type="ECO:0000313" key="17">
    <source>
        <dbReference type="Proteomes" id="UP000243024"/>
    </source>
</evidence>
<evidence type="ECO:0000256" key="1">
    <source>
        <dbReference type="ARBA" id="ARBA00002777"/>
    </source>
</evidence>
<dbReference type="InterPro" id="IPR038071">
    <property type="entry name" value="UROD/MetE-like_sf"/>
</dbReference>
<evidence type="ECO:0000256" key="4">
    <source>
        <dbReference type="ARBA" id="ARBA00022603"/>
    </source>
</evidence>
<dbReference type="EMBL" id="JXBB01000012">
    <property type="protein sequence ID" value="OAR04635.1"/>
    <property type="molecule type" value="Genomic_DNA"/>
</dbReference>
<keyword evidence="8 10" id="KW-0862">Zinc</keyword>
<protein>
    <recommendedName>
        <fullName evidence="10">5-methyltetrahydropteroyltriglutamate--homocysteine methyltransferase</fullName>
        <ecNumber evidence="10">2.1.1.14</ecNumber>
    </recommendedName>
    <alternativeName>
        <fullName evidence="10">Cobalamin-independent methionine synthase</fullName>
    </alternativeName>
    <alternativeName>
        <fullName evidence="10">Methionine synthase, vitamin-B12 independent isozyme</fullName>
    </alternativeName>
</protein>
<dbReference type="SUPFAM" id="SSF51726">
    <property type="entry name" value="UROD/MetE-like"/>
    <property type="match status" value="2"/>
</dbReference>
<evidence type="ECO:0000256" key="13">
    <source>
        <dbReference type="PIRSR" id="PIRSR000382-3"/>
    </source>
</evidence>
<accession>A0A132NAM8</accession>
<reference evidence="16 17" key="1">
    <citation type="submission" date="2015-09" db="EMBL/GenBank/DDBJ databases">
        <title>Draft genome sequence of Hydrogenibacillus schlegelii DSM 2000.</title>
        <authorList>
            <person name="Hemp J."/>
        </authorList>
    </citation>
    <scope>NUCLEOTIDE SEQUENCE [LARGE SCALE GENOMIC DNA]</scope>
    <source>
        <strain evidence="16 17">MA 48</strain>
    </source>
</reference>
<feature type="binding site" evidence="10 11">
    <location>
        <begin position="436"/>
        <end position="438"/>
    </location>
    <ligand>
        <name>L-homocysteine</name>
        <dbReference type="ChEBI" id="CHEBI:58199"/>
    </ligand>
</feature>
<feature type="binding site" evidence="11">
    <location>
        <position position="19"/>
    </location>
    <ligand>
        <name>5-methyltetrahydropteroyltri-L-glutamate</name>
        <dbReference type="ChEBI" id="CHEBI:58207"/>
    </ligand>
</feature>
<evidence type="ECO:0000256" key="2">
    <source>
        <dbReference type="ARBA" id="ARBA00004681"/>
    </source>
</evidence>
<comment type="function">
    <text evidence="1 10">Catalyzes the transfer of a methyl group from 5-methyltetrahydrofolate to homocysteine resulting in methionine formation.</text>
</comment>
<feature type="binding site" evidence="10">
    <location>
        <position position="731"/>
    </location>
    <ligand>
        <name>Zn(2+)</name>
        <dbReference type="ChEBI" id="CHEBI:29105"/>
        <note>catalytic</note>
    </ligand>
</feature>
<dbReference type="Pfam" id="PF01717">
    <property type="entry name" value="Meth_synt_2"/>
    <property type="match status" value="1"/>
</dbReference>
<comment type="catalytic activity">
    <reaction evidence="10">
        <text>5-methyltetrahydropteroyltri-L-glutamate + L-homocysteine = tetrahydropteroyltri-L-glutamate + L-methionine</text>
        <dbReference type="Rhea" id="RHEA:21196"/>
        <dbReference type="ChEBI" id="CHEBI:57844"/>
        <dbReference type="ChEBI" id="CHEBI:58140"/>
        <dbReference type="ChEBI" id="CHEBI:58199"/>
        <dbReference type="ChEBI" id="CHEBI:58207"/>
        <dbReference type="EC" id="2.1.1.14"/>
    </reaction>
</comment>
<organism evidence="16 17">
    <name type="scientific">Hydrogenibacillus schlegelii</name>
    <name type="common">Bacillus schlegelii</name>
    <dbReference type="NCBI Taxonomy" id="1484"/>
    <lineage>
        <taxon>Bacteria</taxon>
        <taxon>Bacillati</taxon>
        <taxon>Bacillota</taxon>
        <taxon>Bacilli</taxon>
        <taxon>Bacillales</taxon>
        <taxon>Bacillales Family X. Incertae Sedis</taxon>
        <taxon>Hydrogenibacillus</taxon>
    </lineage>
</organism>
<feature type="binding site" evidence="12">
    <location>
        <position position="648"/>
    </location>
    <ligand>
        <name>Zn(2+)</name>
        <dbReference type="ChEBI" id="CHEBI:29105"/>
        <label>1</label>
        <note>catalytic</note>
    </ligand>
</feature>
<dbReference type="Proteomes" id="UP000243024">
    <property type="component" value="Unassembled WGS sequence"/>
</dbReference>
<comment type="cofactor">
    <cofactor evidence="12">
        <name>Zn(2+)</name>
        <dbReference type="ChEBI" id="CHEBI:29105"/>
    </cofactor>
    <text evidence="12">Binds 2 Zn(2+) ions per subunit.</text>
</comment>
<sequence>MIQTANLGYPRLGPRREWKRALERYWQGKLTETELHDAIRTVYRDALRRQAAFDLTWVPAGDLTYYDPMLDLAVTFGLVPARFREAYGYAGGPVSLELYFAIARGSDRVPAAEMTKWFNTNYHYIVPELDAVAAGRAPEIADNRPLQAYREAREVVGERARPVVVGPYTFVRLSKGYPEAAFAEVVRAFVPAYRALLRSLAEAGAAWIQIDEPALVLDVPAGDIALLHEVYGALVEAAAPAKLMLQTYFEAVEHYSDVVRLPVAGIGLDFVDGLADNRASVLRHGFPEDKVLGVGLIPGRNVWRADLEAQAAFLRELAAVVPFERMILSPSTSLLFVPISLERETKLDPALRDVLAFADEKLAELRLLARADAPDAEAEAAYRASAEARRRFFAAHPFPAPEAVTAEETTRAIPFEARKKIHAERFSLPLFPTTTIGSFPQTKDVREARARFRKGELDAEGYKAFIRAKIAEWIRIQEELGLDVLVHGEFERTDMVEYFAEKLGGFAFTEHGWVQSYGSRAVRPPIIYGEIVYREPLTVEETAYAQSLTEKPVKGMLTGPVTILKWSYPREDVPPEAIAYSIARALRKEVEALEAAGIRMVQVDEPAFREGLPLKRRHRDRYLDWAVRAFRLATAGARPETQVHTHMCYSEFGDIIDAIKALDADVISIETSRSHGELIQAFEENTYDKEIGLGVYDIHSPRVPDVEEMKALARRALRVLPKENFWINPDCGLKTRDVPETIASLKNMVAAARGLRAELGER</sequence>
<dbReference type="OrthoDB" id="244285at2"/>
<keyword evidence="5 10" id="KW-0028">Amino-acid biosynthesis</keyword>
<feature type="active site" description="Proton donor" evidence="10 13">
    <location>
        <position position="699"/>
    </location>
</feature>
<dbReference type="UniPathway" id="UPA00051">
    <property type="reaction ID" value="UER00082"/>
</dbReference>
<dbReference type="RefSeq" id="WP_066199827.1">
    <property type="nucleotide sequence ID" value="NZ_CBCSAS010000029.1"/>
</dbReference>
<name>A0A132NAM8_HYDSH</name>
<proteinExistence type="inferred from homology"/>
<dbReference type="GO" id="GO:0003871">
    <property type="term" value="F:5-methyltetrahydropteroyltriglutamate-homocysteine S-methyltransferase activity"/>
    <property type="evidence" value="ECO:0007669"/>
    <property type="project" value="UniProtKB-UniRule"/>
</dbReference>
<feature type="binding site" evidence="12">
    <location>
        <position position="731"/>
    </location>
    <ligand>
        <name>Zn(2+)</name>
        <dbReference type="ChEBI" id="CHEBI:29105"/>
        <label>1</label>
        <note>catalytic</note>
    </ligand>
</feature>
<evidence type="ECO:0000259" key="14">
    <source>
        <dbReference type="Pfam" id="PF01717"/>
    </source>
</evidence>
<dbReference type="PIRSF" id="PIRSF000382">
    <property type="entry name" value="MeTrfase_B12_ind"/>
    <property type="match status" value="1"/>
</dbReference>
<dbReference type="InterPro" id="IPR006276">
    <property type="entry name" value="Cobalamin-indep_Met_synthase"/>
</dbReference>
<comment type="pathway">
    <text evidence="2 10">Amino-acid biosynthesis; L-methionine biosynthesis via de novo pathway; L-methionine from L-homocysteine (MetE route): step 1/1.</text>
</comment>
<dbReference type="HAMAP" id="MF_00172">
    <property type="entry name" value="Meth_synth"/>
    <property type="match status" value="1"/>
</dbReference>
<dbReference type="PANTHER" id="PTHR30519">
    <property type="entry name" value="5-METHYLTETRAHYDROPTEROYLTRIGLUTAMATE--HOMOCYSTEINE METHYLTRANSFERASE"/>
    <property type="match status" value="1"/>
</dbReference>
<dbReference type="GO" id="GO:0009086">
    <property type="term" value="P:methionine biosynthetic process"/>
    <property type="evidence" value="ECO:0007669"/>
    <property type="project" value="UniProtKB-UniRule"/>
</dbReference>
<evidence type="ECO:0000256" key="9">
    <source>
        <dbReference type="ARBA" id="ARBA00023167"/>
    </source>
</evidence>
<dbReference type="Gene3D" id="3.20.20.210">
    <property type="match status" value="2"/>
</dbReference>
<dbReference type="NCBIfam" id="NF003556">
    <property type="entry name" value="PRK05222.1"/>
    <property type="match status" value="1"/>
</dbReference>
<feature type="binding site" evidence="10">
    <location>
        <position position="648"/>
    </location>
    <ligand>
        <name>Zn(2+)</name>
        <dbReference type="ChEBI" id="CHEBI:29105"/>
        <note>catalytic</note>
    </ligand>
</feature>
<feature type="domain" description="Cobalamin-independent methionine synthase MetE N-terminal" evidence="15">
    <location>
        <begin position="4"/>
        <end position="320"/>
    </location>
</feature>